<keyword evidence="5" id="KW-0812">Transmembrane</keyword>
<keyword evidence="9" id="KW-0732">Signal</keyword>
<name>A0A7S6UEL1_9GAMM</name>
<feature type="chain" id="PRO_5032395831" evidence="9">
    <location>
        <begin position="32"/>
        <end position="473"/>
    </location>
</feature>
<evidence type="ECO:0000256" key="6">
    <source>
        <dbReference type="ARBA" id="ARBA00023136"/>
    </source>
</evidence>
<keyword evidence="8" id="KW-0175">Coiled coil</keyword>
<organism evidence="10 11">
    <name type="scientific">Novilysobacter ciconiae</name>
    <dbReference type="NCBI Taxonomy" id="2781022"/>
    <lineage>
        <taxon>Bacteria</taxon>
        <taxon>Pseudomonadati</taxon>
        <taxon>Pseudomonadota</taxon>
        <taxon>Gammaproteobacteria</taxon>
        <taxon>Lysobacterales</taxon>
        <taxon>Lysobacteraceae</taxon>
        <taxon>Novilysobacter</taxon>
    </lineage>
</organism>
<dbReference type="KEGG" id="lcic:INQ41_09065"/>
<sequence length="473" mass="52445">MSQVSKRPHPPVLPRVLACLFVISVSAPAWAQESASRVQVAPPIALSFEQARTTLEQSSDALAAADAGVRGKLDLARATRSLRVPEVSVDVRQMEFQKTLSLPLGSLAPVAEAFGIPSPLQFRERDWRLRPVLSTVVPIYSGGQIPAAQAAAAAAVRQASAERDLESQSQVLQLVQRYFGQQLARQALDVRRDVRDGLQRHVENAEKLEREGFATKAQRLQATVARDQAERDYQRAINDLDTISESLANLLRSDRPIAPTTPLFVISSPTAPIETYRQQALAQHPQIRRLQALGEQASEGVKVQQAKLKPQVYAFGQYDLYREDAMITDPDWAFGIGVKYTFLSGSNRPAQIAAAREQEFAAEAGLREARNQITSGVSKAYNDLESARQQYLLLDSAIELSRENLRLQELSFREGQVTSLDVIDARLQLGGAMVERAQAAYDYDVALARLLEISGRLDDYHDYFRKADKVLQQ</sequence>
<keyword evidence="4" id="KW-1134">Transmembrane beta strand</keyword>
<evidence type="ECO:0000313" key="10">
    <source>
        <dbReference type="EMBL" id="QOW18831.1"/>
    </source>
</evidence>
<keyword evidence="11" id="KW-1185">Reference proteome</keyword>
<evidence type="ECO:0000256" key="7">
    <source>
        <dbReference type="ARBA" id="ARBA00023237"/>
    </source>
</evidence>
<protein>
    <submittedName>
        <fullName evidence="10">TolC family protein</fullName>
    </submittedName>
</protein>
<gene>
    <name evidence="10" type="ORF">INQ41_09065</name>
</gene>
<evidence type="ECO:0000256" key="3">
    <source>
        <dbReference type="ARBA" id="ARBA00022448"/>
    </source>
</evidence>
<evidence type="ECO:0000256" key="4">
    <source>
        <dbReference type="ARBA" id="ARBA00022452"/>
    </source>
</evidence>
<dbReference type="PANTHER" id="PTHR30026">
    <property type="entry name" value="OUTER MEMBRANE PROTEIN TOLC"/>
    <property type="match status" value="1"/>
</dbReference>
<dbReference type="GO" id="GO:0015562">
    <property type="term" value="F:efflux transmembrane transporter activity"/>
    <property type="evidence" value="ECO:0007669"/>
    <property type="project" value="InterPro"/>
</dbReference>
<dbReference type="RefSeq" id="WP_193983820.1">
    <property type="nucleotide sequence ID" value="NZ_CP063656.1"/>
</dbReference>
<proteinExistence type="inferred from homology"/>
<feature type="coiled-coil region" evidence="8">
    <location>
        <begin position="191"/>
        <end position="246"/>
    </location>
</feature>
<dbReference type="GO" id="GO:0009279">
    <property type="term" value="C:cell outer membrane"/>
    <property type="evidence" value="ECO:0007669"/>
    <property type="project" value="UniProtKB-SubCell"/>
</dbReference>
<evidence type="ECO:0000256" key="8">
    <source>
        <dbReference type="SAM" id="Coils"/>
    </source>
</evidence>
<reference evidence="10 11" key="1">
    <citation type="submission" date="2020-10" db="EMBL/GenBank/DDBJ databases">
        <title>complete genome sequencing of Lysobacter sp. H21R20.</title>
        <authorList>
            <person name="Bae J.-W."/>
            <person name="Lee S.-Y."/>
        </authorList>
    </citation>
    <scope>NUCLEOTIDE SEQUENCE [LARGE SCALE GENOMIC DNA]</scope>
    <source>
        <strain evidence="10 11">H21R20</strain>
    </source>
</reference>
<evidence type="ECO:0000256" key="9">
    <source>
        <dbReference type="SAM" id="SignalP"/>
    </source>
</evidence>
<keyword evidence="6" id="KW-0472">Membrane</keyword>
<comment type="similarity">
    <text evidence="2">Belongs to the outer membrane factor (OMF) (TC 1.B.17) family.</text>
</comment>
<dbReference type="Pfam" id="PF02321">
    <property type="entry name" value="OEP"/>
    <property type="match status" value="1"/>
</dbReference>
<dbReference type="SUPFAM" id="SSF56954">
    <property type="entry name" value="Outer membrane efflux proteins (OEP)"/>
    <property type="match status" value="1"/>
</dbReference>
<dbReference type="InterPro" id="IPR003423">
    <property type="entry name" value="OMP_efflux"/>
</dbReference>
<dbReference type="GO" id="GO:1990281">
    <property type="term" value="C:efflux pump complex"/>
    <property type="evidence" value="ECO:0007669"/>
    <property type="project" value="TreeGrafter"/>
</dbReference>
<evidence type="ECO:0000256" key="2">
    <source>
        <dbReference type="ARBA" id="ARBA00007613"/>
    </source>
</evidence>
<evidence type="ECO:0000313" key="11">
    <source>
        <dbReference type="Proteomes" id="UP000594059"/>
    </source>
</evidence>
<evidence type="ECO:0000256" key="1">
    <source>
        <dbReference type="ARBA" id="ARBA00004442"/>
    </source>
</evidence>
<feature type="signal peptide" evidence="9">
    <location>
        <begin position="1"/>
        <end position="31"/>
    </location>
</feature>
<evidence type="ECO:0000256" key="5">
    <source>
        <dbReference type="ARBA" id="ARBA00022692"/>
    </source>
</evidence>
<dbReference type="Gene3D" id="1.20.1600.10">
    <property type="entry name" value="Outer membrane efflux proteins (OEP)"/>
    <property type="match status" value="1"/>
</dbReference>
<dbReference type="PANTHER" id="PTHR30026:SF5">
    <property type="entry name" value="ABC-TYPE EFFLUX SYSTEM SECRETIN COMPONENT"/>
    <property type="match status" value="1"/>
</dbReference>
<dbReference type="InterPro" id="IPR051906">
    <property type="entry name" value="TolC-like"/>
</dbReference>
<dbReference type="Proteomes" id="UP000594059">
    <property type="component" value="Chromosome"/>
</dbReference>
<accession>A0A7S6UEL1</accession>
<keyword evidence="7" id="KW-0998">Cell outer membrane</keyword>
<dbReference type="AlphaFoldDB" id="A0A7S6UEL1"/>
<dbReference type="GO" id="GO:0015288">
    <property type="term" value="F:porin activity"/>
    <property type="evidence" value="ECO:0007669"/>
    <property type="project" value="TreeGrafter"/>
</dbReference>
<keyword evidence="3" id="KW-0813">Transport</keyword>
<dbReference type="EMBL" id="CP063656">
    <property type="protein sequence ID" value="QOW18831.1"/>
    <property type="molecule type" value="Genomic_DNA"/>
</dbReference>
<comment type="subcellular location">
    <subcellularLocation>
        <location evidence="1">Cell outer membrane</location>
    </subcellularLocation>
</comment>